<evidence type="ECO:0000259" key="2">
    <source>
        <dbReference type="Pfam" id="PF00535"/>
    </source>
</evidence>
<reference evidence="3" key="1">
    <citation type="journal article" date="2020" name="mSystems">
        <title>Genome- and Community-Level Interaction Insights into Carbon Utilization and Element Cycling Functions of Hydrothermarchaeota in Hydrothermal Sediment.</title>
        <authorList>
            <person name="Zhou Z."/>
            <person name="Liu Y."/>
            <person name="Xu W."/>
            <person name="Pan J."/>
            <person name="Luo Z.H."/>
            <person name="Li M."/>
        </authorList>
    </citation>
    <scope>NUCLEOTIDE SEQUENCE [LARGE SCALE GENOMIC DNA]</scope>
    <source>
        <strain evidence="3">SpSt-697</strain>
    </source>
</reference>
<dbReference type="PANTHER" id="PTHR43179:SF7">
    <property type="entry name" value="RHAMNOSYLTRANSFERASE WBBL"/>
    <property type="match status" value="1"/>
</dbReference>
<protein>
    <submittedName>
        <fullName evidence="3">Glycosyltransferase family 2 protein</fullName>
    </submittedName>
</protein>
<evidence type="ECO:0000313" key="3">
    <source>
        <dbReference type="EMBL" id="HGK64195.1"/>
    </source>
</evidence>
<name>A0A7V3ZWG0_UNCW3</name>
<dbReference type="InterPro" id="IPR029044">
    <property type="entry name" value="Nucleotide-diphossugar_trans"/>
</dbReference>
<proteinExistence type="predicted"/>
<comment type="caution">
    <text evidence="3">The sequence shown here is derived from an EMBL/GenBank/DDBJ whole genome shotgun (WGS) entry which is preliminary data.</text>
</comment>
<dbReference type="PANTHER" id="PTHR43179">
    <property type="entry name" value="RHAMNOSYLTRANSFERASE WBBL"/>
    <property type="match status" value="1"/>
</dbReference>
<evidence type="ECO:0000256" key="1">
    <source>
        <dbReference type="SAM" id="Phobius"/>
    </source>
</evidence>
<feature type="transmembrane region" description="Helical" evidence="1">
    <location>
        <begin position="256"/>
        <end position="276"/>
    </location>
</feature>
<dbReference type="GO" id="GO:0016740">
    <property type="term" value="F:transferase activity"/>
    <property type="evidence" value="ECO:0007669"/>
    <property type="project" value="UniProtKB-KW"/>
</dbReference>
<gene>
    <name evidence="3" type="ORF">ENU74_06380</name>
</gene>
<dbReference type="EMBL" id="DTDR01000156">
    <property type="protein sequence ID" value="HGK64195.1"/>
    <property type="molecule type" value="Genomic_DNA"/>
</dbReference>
<sequence length="284" mass="33564">MKTISLILVNYNTTKYLLRLLSFLIKKDYELIVIDNNSDEKLPIEYFKKNHILLIRLKKNYGYAKAINYGLKYAQGNLIGILNPDIALRDNEIEELAYHLEKNPDWGCIAPLFVNEKGEILPSARTFPKISHIFFGARSLLTKIFKNNPYSAQFLNWDKYEKKEPITVDAVIGTLILFKKAVLQTCGNFDENFFLFAEDLDICKRIWEKNWKVILFPKIKVTHYLGKARIKNLIKAEKERFKSFYYFFKKYSQFNFFLPFLFSFGAALLYFQLIFLNDTKEKIF</sequence>
<dbReference type="AlphaFoldDB" id="A0A7V3ZWG0"/>
<keyword evidence="1" id="KW-1133">Transmembrane helix</keyword>
<keyword evidence="3" id="KW-0808">Transferase</keyword>
<dbReference type="Pfam" id="PF00535">
    <property type="entry name" value="Glycos_transf_2"/>
    <property type="match status" value="1"/>
</dbReference>
<dbReference type="InterPro" id="IPR001173">
    <property type="entry name" value="Glyco_trans_2-like"/>
</dbReference>
<dbReference type="Gene3D" id="3.90.550.10">
    <property type="entry name" value="Spore Coat Polysaccharide Biosynthesis Protein SpsA, Chain A"/>
    <property type="match status" value="1"/>
</dbReference>
<feature type="domain" description="Glycosyltransferase 2-like" evidence="2">
    <location>
        <begin position="5"/>
        <end position="117"/>
    </location>
</feature>
<organism evidence="3">
    <name type="scientific">candidate division WOR-3 bacterium</name>
    <dbReference type="NCBI Taxonomy" id="2052148"/>
    <lineage>
        <taxon>Bacteria</taxon>
        <taxon>Bacteria division WOR-3</taxon>
    </lineage>
</organism>
<keyword evidence="1" id="KW-0812">Transmembrane</keyword>
<accession>A0A7V3ZWG0</accession>
<dbReference type="SUPFAM" id="SSF53448">
    <property type="entry name" value="Nucleotide-diphospho-sugar transferases"/>
    <property type="match status" value="1"/>
</dbReference>
<keyword evidence="1" id="KW-0472">Membrane</keyword>